<evidence type="ECO:0000256" key="1">
    <source>
        <dbReference type="ARBA" id="ARBA00004606"/>
    </source>
</evidence>
<keyword evidence="2 8" id="KW-0812">Transmembrane</keyword>
<dbReference type="HOGENOM" id="CLU_474526_0_0_1"/>
<name>B8C3F9_THAPS</name>
<dbReference type="eggNOG" id="KOG3765">
    <property type="taxonomic scope" value="Eukaryota"/>
</dbReference>
<keyword evidence="6" id="KW-0325">Glycoprotein</keyword>
<feature type="compositionally biased region" description="Basic residues" evidence="7">
    <location>
        <begin position="8"/>
        <end position="17"/>
    </location>
</feature>
<reference evidence="9 10" key="2">
    <citation type="journal article" date="2008" name="Nature">
        <title>The Phaeodactylum genome reveals the evolutionary history of diatom genomes.</title>
        <authorList>
            <person name="Bowler C."/>
            <person name="Allen A.E."/>
            <person name="Badger J.H."/>
            <person name="Grimwood J."/>
            <person name="Jabbari K."/>
            <person name="Kuo A."/>
            <person name="Maheswari U."/>
            <person name="Martens C."/>
            <person name="Maumus F."/>
            <person name="Otillar R.P."/>
            <person name="Rayko E."/>
            <person name="Salamov A."/>
            <person name="Vandepoele K."/>
            <person name="Beszteri B."/>
            <person name="Gruber A."/>
            <person name="Heijde M."/>
            <person name="Katinka M."/>
            <person name="Mock T."/>
            <person name="Valentin K."/>
            <person name="Verret F."/>
            <person name="Berges J.A."/>
            <person name="Brownlee C."/>
            <person name="Cadoret J.P."/>
            <person name="Chiovitti A."/>
            <person name="Choi C.J."/>
            <person name="Coesel S."/>
            <person name="De Martino A."/>
            <person name="Detter J.C."/>
            <person name="Durkin C."/>
            <person name="Falciatore A."/>
            <person name="Fournet J."/>
            <person name="Haruta M."/>
            <person name="Huysman M.J."/>
            <person name="Jenkins B.D."/>
            <person name="Jiroutova K."/>
            <person name="Jorgensen R.E."/>
            <person name="Joubert Y."/>
            <person name="Kaplan A."/>
            <person name="Kroger N."/>
            <person name="Kroth P.G."/>
            <person name="La Roche J."/>
            <person name="Lindquist E."/>
            <person name="Lommer M."/>
            <person name="Martin-Jezequel V."/>
            <person name="Lopez P.J."/>
            <person name="Lucas S."/>
            <person name="Mangogna M."/>
            <person name="McGinnis K."/>
            <person name="Medlin L.K."/>
            <person name="Montsant A."/>
            <person name="Oudot-Le Secq M.P."/>
            <person name="Napoli C."/>
            <person name="Obornik M."/>
            <person name="Parker M.S."/>
            <person name="Petit J.L."/>
            <person name="Porcel B.M."/>
            <person name="Poulsen N."/>
            <person name="Robison M."/>
            <person name="Rychlewski L."/>
            <person name="Rynearson T.A."/>
            <person name="Schmutz J."/>
            <person name="Shapiro H."/>
            <person name="Siaut M."/>
            <person name="Stanley M."/>
            <person name="Sussman M.R."/>
            <person name="Taylor A.R."/>
            <person name="Vardi A."/>
            <person name="von Dassow P."/>
            <person name="Vyverman W."/>
            <person name="Willis A."/>
            <person name="Wyrwicz L.S."/>
            <person name="Rokhsar D.S."/>
            <person name="Weissenbach J."/>
            <person name="Armbrust E.V."/>
            <person name="Green B.R."/>
            <person name="Van de Peer Y."/>
            <person name="Grigoriev I.V."/>
        </authorList>
    </citation>
    <scope>NUCLEOTIDE SEQUENCE [LARGE SCALE GENOMIC DNA]</scope>
    <source>
        <strain evidence="9 10">CCMP1335</strain>
    </source>
</reference>
<dbReference type="EMBL" id="CM000642">
    <property type="protein sequence ID" value="EED92555.1"/>
    <property type="molecule type" value="Genomic_DNA"/>
</dbReference>
<dbReference type="PaxDb" id="35128-Thaps22841"/>
<keyword evidence="10" id="KW-1185">Reference proteome</keyword>
<dbReference type="OMA" id="NRYEPYL"/>
<sequence>MPTPSSPPKHKVRSRHGRASDSPNASTKSQVNGTTTINIINNFGFGSTNHFSSWGKKHRQHQNKRGKHGWYVLRTLLAVLLVVWVGAMVIVMGTVPVHPPPSSASGEVNGDGQSDEGVLQPKRTSIASVTASLRGMKDDNEKEPSDSTSVNNSTDEQDDRENTTPEEGAEVFQSILKNPTDFKFNTPIAPSCDIPVDTHDLAFTLVTQLSNDRLWMIPYHCKRWGEHPISIAVFSNRRADDVKEQLVKEGCNAEYLNVQTVSKTKYDPTGTEYPVNILRNLALSAVKTTHVVYADVDFWPASNLHSILTEQNVKERMASDNKLATVIPAFQMNRRCKEWRDCRDKNIPFMPENKSALLTLVSKKQASSFDPTNQGGHGSTKYITWRDQEAGTFKDLPCIKSNRYEPYLAFRYCSDLPPFQAGFTGYGKNKMTVSCESVLASAMSFYAVAHLSSLQCLVVKWAMQLRRTGYLFSQLGGAFFVHYPHLDSKAREEWNKKPELLQKHGSVDAIPGEDKEQIDWGSFKRARVDALFLDFRDWLDEEVEDESRLPMCANAQNDDQRLWVQPPNNSASSRK</sequence>
<dbReference type="GO" id="GO:0016020">
    <property type="term" value="C:membrane"/>
    <property type="evidence" value="ECO:0007669"/>
    <property type="project" value="UniProtKB-SubCell"/>
</dbReference>
<feature type="region of interest" description="Disordered" evidence="7">
    <location>
        <begin position="1"/>
        <end position="33"/>
    </location>
</feature>
<feature type="region of interest" description="Disordered" evidence="7">
    <location>
        <begin position="550"/>
        <end position="575"/>
    </location>
</feature>
<dbReference type="GeneID" id="7445197"/>
<dbReference type="InParanoid" id="B8C3F9"/>
<evidence type="ECO:0000256" key="4">
    <source>
        <dbReference type="ARBA" id="ARBA00022989"/>
    </source>
</evidence>
<evidence type="ECO:0000313" key="9">
    <source>
        <dbReference type="EMBL" id="EED92555.1"/>
    </source>
</evidence>
<evidence type="ECO:0000256" key="3">
    <source>
        <dbReference type="ARBA" id="ARBA00022968"/>
    </source>
</evidence>
<gene>
    <name evidence="9" type="ORF">THAPSDRAFT_22841</name>
</gene>
<feature type="compositionally biased region" description="Basic and acidic residues" evidence="7">
    <location>
        <begin position="135"/>
        <end position="145"/>
    </location>
</feature>
<feature type="region of interest" description="Disordered" evidence="7">
    <location>
        <begin position="101"/>
        <end position="168"/>
    </location>
</feature>
<evidence type="ECO:0000256" key="5">
    <source>
        <dbReference type="ARBA" id="ARBA00023136"/>
    </source>
</evidence>
<dbReference type="Pfam" id="PF13896">
    <property type="entry name" value="Glyco_transf_49"/>
    <property type="match status" value="1"/>
</dbReference>
<organism evidence="9 10">
    <name type="scientific">Thalassiosira pseudonana</name>
    <name type="common">Marine diatom</name>
    <name type="synonym">Cyclotella nana</name>
    <dbReference type="NCBI Taxonomy" id="35128"/>
    <lineage>
        <taxon>Eukaryota</taxon>
        <taxon>Sar</taxon>
        <taxon>Stramenopiles</taxon>
        <taxon>Ochrophyta</taxon>
        <taxon>Bacillariophyta</taxon>
        <taxon>Coscinodiscophyceae</taxon>
        <taxon>Thalassiosirophycidae</taxon>
        <taxon>Thalassiosirales</taxon>
        <taxon>Thalassiosiraceae</taxon>
        <taxon>Thalassiosira</taxon>
    </lineage>
</organism>
<dbReference type="InterPro" id="IPR051292">
    <property type="entry name" value="Xyl/GlcA_transferase"/>
</dbReference>
<feature type="compositionally biased region" description="Polar residues" evidence="7">
    <location>
        <begin position="122"/>
        <end position="131"/>
    </location>
</feature>
<evidence type="ECO:0000256" key="2">
    <source>
        <dbReference type="ARBA" id="ARBA00022692"/>
    </source>
</evidence>
<feature type="transmembrane region" description="Helical" evidence="8">
    <location>
        <begin position="71"/>
        <end position="95"/>
    </location>
</feature>
<reference evidence="9 10" key="1">
    <citation type="journal article" date="2004" name="Science">
        <title>The genome of the diatom Thalassiosira pseudonana: ecology, evolution, and metabolism.</title>
        <authorList>
            <person name="Armbrust E.V."/>
            <person name="Berges J.A."/>
            <person name="Bowler C."/>
            <person name="Green B.R."/>
            <person name="Martinez D."/>
            <person name="Putnam N.H."/>
            <person name="Zhou S."/>
            <person name="Allen A.E."/>
            <person name="Apt K.E."/>
            <person name="Bechner M."/>
            <person name="Brzezinski M.A."/>
            <person name="Chaal B.K."/>
            <person name="Chiovitti A."/>
            <person name="Davis A.K."/>
            <person name="Demarest M.S."/>
            <person name="Detter J.C."/>
            <person name="Glavina T."/>
            <person name="Goodstein D."/>
            <person name="Hadi M.Z."/>
            <person name="Hellsten U."/>
            <person name="Hildebrand M."/>
            <person name="Jenkins B.D."/>
            <person name="Jurka J."/>
            <person name="Kapitonov V.V."/>
            <person name="Kroger N."/>
            <person name="Lau W.W."/>
            <person name="Lane T.W."/>
            <person name="Larimer F.W."/>
            <person name="Lippmeier J.C."/>
            <person name="Lucas S."/>
            <person name="Medina M."/>
            <person name="Montsant A."/>
            <person name="Obornik M."/>
            <person name="Parker M.S."/>
            <person name="Palenik B."/>
            <person name="Pazour G.J."/>
            <person name="Richardson P.M."/>
            <person name="Rynearson T.A."/>
            <person name="Saito M.A."/>
            <person name="Schwartz D.C."/>
            <person name="Thamatrakoln K."/>
            <person name="Valentin K."/>
            <person name="Vardi A."/>
            <person name="Wilkerson F.P."/>
            <person name="Rokhsar D.S."/>
        </authorList>
    </citation>
    <scope>NUCLEOTIDE SEQUENCE [LARGE SCALE GENOMIC DNA]</scope>
    <source>
        <strain evidence="9 10">CCMP1335</strain>
    </source>
</reference>
<keyword evidence="4 8" id="KW-1133">Transmembrane helix</keyword>
<dbReference type="RefSeq" id="XP_002290803.1">
    <property type="nucleotide sequence ID" value="XM_002290767.1"/>
</dbReference>
<comment type="subcellular location">
    <subcellularLocation>
        <location evidence="1">Membrane</location>
        <topology evidence="1">Single-pass type II membrane protein</topology>
    </subcellularLocation>
</comment>
<dbReference type="GO" id="GO:0035269">
    <property type="term" value="P:protein O-linked glycosylation via mannose"/>
    <property type="evidence" value="ECO:0000318"/>
    <property type="project" value="GO_Central"/>
</dbReference>
<accession>B8C3F9</accession>
<dbReference type="Proteomes" id="UP000001449">
    <property type="component" value="Chromosome 5"/>
</dbReference>
<keyword evidence="5 8" id="KW-0472">Membrane</keyword>
<dbReference type="PANTHER" id="PTHR12270:SF52">
    <property type="entry name" value="GLYCOSYLTRANSFERASE-LIKE PROTEIN GNT13-RELATED"/>
    <property type="match status" value="1"/>
</dbReference>
<evidence type="ECO:0000313" key="10">
    <source>
        <dbReference type="Proteomes" id="UP000001449"/>
    </source>
</evidence>
<dbReference type="AlphaFoldDB" id="B8C3F9"/>
<dbReference type="PANTHER" id="PTHR12270">
    <property type="entry name" value="GLYCOSYLTRANSFERASE-RELATED"/>
    <property type="match status" value="1"/>
</dbReference>
<dbReference type="GO" id="GO:0042285">
    <property type="term" value="F:xylosyltransferase activity"/>
    <property type="evidence" value="ECO:0000318"/>
    <property type="project" value="GO_Central"/>
</dbReference>
<feature type="compositionally biased region" description="Polar residues" evidence="7">
    <location>
        <begin position="566"/>
        <end position="575"/>
    </location>
</feature>
<protein>
    <submittedName>
        <fullName evidence="9">Uncharacterized protein</fullName>
    </submittedName>
</protein>
<dbReference type="GO" id="GO:0015020">
    <property type="term" value="F:glucuronosyltransferase activity"/>
    <property type="evidence" value="ECO:0000318"/>
    <property type="project" value="GO_Central"/>
</dbReference>
<dbReference type="KEGG" id="tps:THAPSDRAFT_22841"/>
<evidence type="ECO:0000256" key="8">
    <source>
        <dbReference type="SAM" id="Phobius"/>
    </source>
</evidence>
<evidence type="ECO:0000256" key="7">
    <source>
        <dbReference type="SAM" id="MobiDB-lite"/>
    </source>
</evidence>
<feature type="compositionally biased region" description="Polar residues" evidence="7">
    <location>
        <begin position="21"/>
        <end position="31"/>
    </location>
</feature>
<keyword evidence="3" id="KW-0735">Signal-anchor</keyword>
<proteinExistence type="predicted"/>
<evidence type="ECO:0000256" key="6">
    <source>
        <dbReference type="ARBA" id="ARBA00023180"/>
    </source>
</evidence>